<evidence type="ECO:0000256" key="5">
    <source>
        <dbReference type="ARBA" id="ARBA00022984"/>
    </source>
</evidence>
<comment type="similarity">
    <text evidence="1 9">Belongs to the peptidase S11 family.</text>
</comment>
<feature type="binding site" evidence="8">
    <location>
        <position position="232"/>
    </location>
    <ligand>
        <name>substrate</name>
    </ligand>
</feature>
<feature type="active site" description="Proton acceptor" evidence="7">
    <location>
        <position position="73"/>
    </location>
</feature>
<keyword evidence="12" id="KW-0645">Protease</keyword>
<dbReference type="InterPro" id="IPR036680">
    <property type="entry name" value="SPOR-like_sf"/>
</dbReference>
<keyword evidence="13" id="KW-1185">Reference proteome</keyword>
<feature type="domain" description="SPOR" evidence="11">
    <location>
        <begin position="408"/>
        <end position="493"/>
    </location>
</feature>
<dbReference type="PROSITE" id="PS51724">
    <property type="entry name" value="SPOR"/>
    <property type="match status" value="1"/>
</dbReference>
<feature type="active site" evidence="7">
    <location>
        <position position="130"/>
    </location>
</feature>
<dbReference type="Pfam" id="PF05036">
    <property type="entry name" value="SPOR"/>
    <property type="match status" value="1"/>
</dbReference>
<evidence type="ECO:0000256" key="6">
    <source>
        <dbReference type="ARBA" id="ARBA00023316"/>
    </source>
</evidence>
<evidence type="ECO:0000256" key="8">
    <source>
        <dbReference type="PIRSR" id="PIRSR618044-2"/>
    </source>
</evidence>
<dbReference type="PRINTS" id="PR00725">
    <property type="entry name" value="DADACBPTASE1"/>
</dbReference>
<proteinExistence type="inferred from homology"/>
<keyword evidence="2 10" id="KW-0732">Signal</keyword>
<evidence type="ECO:0000313" key="13">
    <source>
        <dbReference type="Proteomes" id="UP000531216"/>
    </source>
</evidence>
<dbReference type="Gene3D" id="3.40.710.10">
    <property type="entry name" value="DD-peptidase/beta-lactamase superfamily"/>
    <property type="match status" value="1"/>
</dbReference>
<dbReference type="Proteomes" id="UP000531216">
    <property type="component" value="Unassembled WGS sequence"/>
</dbReference>
<keyword evidence="4" id="KW-0133">Cell shape</keyword>
<keyword evidence="6" id="KW-0961">Cell wall biogenesis/degradation</keyword>
<evidence type="ECO:0000256" key="2">
    <source>
        <dbReference type="ARBA" id="ARBA00022729"/>
    </source>
</evidence>
<evidence type="ECO:0000256" key="10">
    <source>
        <dbReference type="SAM" id="SignalP"/>
    </source>
</evidence>
<accession>A0A7W6BTJ9</accession>
<dbReference type="GO" id="GO:0042834">
    <property type="term" value="F:peptidoglycan binding"/>
    <property type="evidence" value="ECO:0007669"/>
    <property type="project" value="InterPro"/>
</dbReference>
<gene>
    <name evidence="12" type="ORF">GGR05_000924</name>
</gene>
<sequence>MPLSMSTITAAAKRMSHCLMAATLVGGAVLAIVPAQAQESPERYSAIVIDANNGKVLFSRSADDRRYPASLTKMMTLYMLFDALESGRATLSTPMKVSAYAAARPPSKLGLKSGSTLSVEEGIMGLVTRSANDASVVIGEFLGGTESRFAEMMTAKARKLGMSRTTFQNANGLPNDAQMTTARDMATLGIALREHFPQYYKYFSTRSFKFRGQTIGNHNRLLGRVEGVDGIKTGFINKSGFNLVTSVVRGDRKLVAVVMGGRTARSRDDHMAELVKQYLPQVSTRASTALIAAYNPSARGPAVTAHAETVAEAMLPSAVPVPTRRTSNINQRVAEAYGSNATGAMNAITAPERRSVVGRDAIREALEANDRAAPNVATALAAAPVPRASIPNVISQASAATVVPTSNRDTVSGWVVQIAATPAEATAYDILAEAKQRAGSALIGAQAFTQAVASGSQTLYRARFSGFADKAAANAACDALKSKAYACYAIAAN</sequence>
<dbReference type="GO" id="GO:0009252">
    <property type="term" value="P:peptidoglycan biosynthetic process"/>
    <property type="evidence" value="ECO:0007669"/>
    <property type="project" value="UniProtKB-KW"/>
</dbReference>
<organism evidence="12 13">
    <name type="scientific">Aureimonas phyllosphaerae</name>
    <dbReference type="NCBI Taxonomy" id="1166078"/>
    <lineage>
        <taxon>Bacteria</taxon>
        <taxon>Pseudomonadati</taxon>
        <taxon>Pseudomonadota</taxon>
        <taxon>Alphaproteobacteria</taxon>
        <taxon>Hyphomicrobiales</taxon>
        <taxon>Aurantimonadaceae</taxon>
        <taxon>Aureimonas</taxon>
    </lineage>
</organism>
<dbReference type="SUPFAM" id="SSF56601">
    <property type="entry name" value="beta-lactamase/transpeptidase-like"/>
    <property type="match status" value="1"/>
</dbReference>
<evidence type="ECO:0000256" key="4">
    <source>
        <dbReference type="ARBA" id="ARBA00022960"/>
    </source>
</evidence>
<evidence type="ECO:0000256" key="7">
    <source>
        <dbReference type="PIRSR" id="PIRSR618044-1"/>
    </source>
</evidence>
<name>A0A7W6BTJ9_9HYPH</name>
<dbReference type="Gene3D" id="3.30.70.1070">
    <property type="entry name" value="Sporulation related repeat"/>
    <property type="match status" value="1"/>
</dbReference>
<dbReference type="InterPro" id="IPR018044">
    <property type="entry name" value="Peptidase_S11"/>
</dbReference>
<dbReference type="InterPro" id="IPR007730">
    <property type="entry name" value="SPOR-like_dom"/>
</dbReference>
<dbReference type="InterPro" id="IPR012338">
    <property type="entry name" value="Beta-lactam/transpept-like"/>
</dbReference>
<keyword evidence="5" id="KW-0573">Peptidoglycan synthesis</keyword>
<feature type="signal peptide" evidence="10">
    <location>
        <begin position="1"/>
        <end position="37"/>
    </location>
</feature>
<dbReference type="InterPro" id="IPR001967">
    <property type="entry name" value="Peptidase_S11_N"/>
</dbReference>
<evidence type="ECO:0000256" key="9">
    <source>
        <dbReference type="RuleBase" id="RU004016"/>
    </source>
</evidence>
<dbReference type="PANTHER" id="PTHR21581:SF6">
    <property type="entry name" value="TRAFFICKING PROTEIN PARTICLE COMPLEX SUBUNIT 12"/>
    <property type="match status" value="1"/>
</dbReference>
<keyword evidence="12" id="KW-0121">Carboxypeptidase</keyword>
<dbReference type="EMBL" id="JACIDO010000001">
    <property type="protein sequence ID" value="MBB3934813.1"/>
    <property type="molecule type" value="Genomic_DNA"/>
</dbReference>
<dbReference type="EC" id="3.4.16.4" evidence="12"/>
<dbReference type="SUPFAM" id="SSF110997">
    <property type="entry name" value="Sporulation related repeat"/>
    <property type="match status" value="1"/>
</dbReference>
<comment type="caution">
    <text evidence="12">The sequence shown here is derived from an EMBL/GenBank/DDBJ whole genome shotgun (WGS) entry which is preliminary data.</text>
</comment>
<dbReference type="GO" id="GO:0006508">
    <property type="term" value="P:proteolysis"/>
    <property type="evidence" value="ECO:0007669"/>
    <property type="project" value="InterPro"/>
</dbReference>
<dbReference type="GO" id="GO:0008360">
    <property type="term" value="P:regulation of cell shape"/>
    <property type="evidence" value="ECO:0007669"/>
    <property type="project" value="UniProtKB-KW"/>
</dbReference>
<feature type="active site" description="Acyl-ester intermediate" evidence="7">
    <location>
        <position position="70"/>
    </location>
</feature>
<dbReference type="GO" id="GO:0071555">
    <property type="term" value="P:cell wall organization"/>
    <property type="evidence" value="ECO:0007669"/>
    <property type="project" value="UniProtKB-KW"/>
</dbReference>
<dbReference type="AlphaFoldDB" id="A0A7W6BTJ9"/>
<dbReference type="RefSeq" id="WP_244546027.1">
    <property type="nucleotide sequence ID" value="NZ_FOOA01000013.1"/>
</dbReference>
<evidence type="ECO:0000313" key="12">
    <source>
        <dbReference type="EMBL" id="MBB3934813.1"/>
    </source>
</evidence>
<dbReference type="Pfam" id="PF00768">
    <property type="entry name" value="Peptidase_S11"/>
    <property type="match status" value="1"/>
</dbReference>
<evidence type="ECO:0000259" key="11">
    <source>
        <dbReference type="PROSITE" id="PS51724"/>
    </source>
</evidence>
<dbReference type="GO" id="GO:0009002">
    <property type="term" value="F:serine-type D-Ala-D-Ala carboxypeptidase activity"/>
    <property type="evidence" value="ECO:0007669"/>
    <property type="project" value="UniProtKB-EC"/>
</dbReference>
<feature type="chain" id="PRO_5031155310" evidence="10">
    <location>
        <begin position="38"/>
        <end position="493"/>
    </location>
</feature>
<evidence type="ECO:0000256" key="3">
    <source>
        <dbReference type="ARBA" id="ARBA00022801"/>
    </source>
</evidence>
<protein>
    <submittedName>
        <fullName evidence="12">D-alanyl-D-alanine carboxypeptidase</fullName>
        <ecNumber evidence="12">3.4.16.4</ecNumber>
    </submittedName>
</protein>
<evidence type="ECO:0000256" key="1">
    <source>
        <dbReference type="ARBA" id="ARBA00007164"/>
    </source>
</evidence>
<dbReference type="PANTHER" id="PTHR21581">
    <property type="entry name" value="D-ALANYL-D-ALANINE CARBOXYPEPTIDASE"/>
    <property type="match status" value="1"/>
</dbReference>
<keyword evidence="3 12" id="KW-0378">Hydrolase</keyword>
<reference evidence="12 13" key="1">
    <citation type="submission" date="2020-08" db="EMBL/GenBank/DDBJ databases">
        <title>Genomic Encyclopedia of Type Strains, Phase IV (KMG-IV): sequencing the most valuable type-strain genomes for metagenomic binning, comparative biology and taxonomic classification.</title>
        <authorList>
            <person name="Goeker M."/>
        </authorList>
    </citation>
    <scope>NUCLEOTIDE SEQUENCE [LARGE SCALE GENOMIC DNA]</scope>
    <source>
        <strain evidence="12 13">DSM 25024</strain>
    </source>
</reference>